<reference evidence="2" key="1">
    <citation type="submission" date="2009-11" db="EMBL/GenBank/DDBJ databases">
        <authorList>
            <consortium name="The Broad Institute Genome Sequencing Platform"/>
            <person name="Ward D."/>
            <person name="Feldgarden M."/>
            <person name="Earl A."/>
            <person name="Young S.K."/>
            <person name="Zeng Q."/>
            <person name="Koehrsen M."/>
            <person name="Alvarado L."/>
            <person name="Berlin A."/>
            <person name="Bochicchio J."/>
            <person name="Borenstein D."/>
            <person name="Chapman S.B."/>
            <person name="Chen Z."/>
            <person name="Engels R."/>
            <person name="Freedman E."/>
            <person name="Gellesch M."/>
            <person name="Goldberg J."/>
            <person name="Griggs A."/>
            <person name="Gujja S."/>
            <person name="Heilman E."/>
            <person name="Heiman D."/>
            <person name="Hepburn T."/>
            <person name="Howarth C."/>
            <person name="Jen D."/>
            <person name="Larson L."/>
            <person name="Lewis B."/>
            <person name="Mehta T."/>
            <person name="Park D."/>
            <person name="Pearson M."/>
            <person name="Roberts A."/>
            <person name="Saif S."/>
            <person name="Shea T."/>
            <person name="Shenoy N."/>
            <person name="Sisk P."/>
            <person name="Stolte C."/>
            <person name="Sykes S."/>
            <person name="Thomson T."/>
            <person name="Walk T."/>
            <person name="White J."/>
            <person name="Yandava C."/>
            <person name="Izard J."/>
            <person name="Baranova O.V."/>
            <person name="Blanton J.M."/>
            <person name="Tanner A.C."/>
            <person name="Dewhirst F.E."/>
            <person name="Haas B."/>
            <person name="Nusbaum C."/>
            <person name="Birren B."/>
        </authorList>
    </citation>
    <scope>NUCLEOTIDE SEQUENCE [LARGE SCALE GENOMIC DNA]</scope>
    <source>
        <strain evidence="2">1-1 BBBD Race 1</strain>
    </source>
</reference>
<evidence type="ECO:0000313" key="4">
    <source>
        <dbReference type="Proteomes" id="UP000005240"/>
    </source>
</evidence>
<reference evidence="2" key="2">
    <citation type="submission" date="2016-05" db="EMBL/GenBank/DDBJ databases">
        <title>Comparative analysis highlights variable genome content of wheat rusts and divergence of the mating loci.</title>
        <authorList>
            <person name="Cuomo C.A."/>
            <person name="Bakkeren G."/>
            <person name="Szabo L."/>
            <person name="Khalil H."/>
            <person name="Joly D."/>
            <person name="Goldberg J."/>
            <person name="Young S."/>
            <person name="Zeng Q."/>
            <person name="Fellers J."/>
        </authorList>
    </citation>
    <scope>NUCLEOTIDE SEQUENCE [LARGE SCALE GENOMIC DNA]</scope>
    <source>
        <strain evidence="2">1-1 BBBD Race 1</strain>
    </source>
</reference>
<sequence>MPPPRPSAPVEPYLSKAPPVPKPKLLVLPRPKAAETLPKPKADARPKAGWPAGPAPPTTTTTTKCKQWRTLVPAHGLQIFEVTKQWIFQAPALAGLHGRV</sequence>
<organism evidence="3 4">
    <name type="scientific">Puccinia triticina (isolate 1-1 / race 1 (BBBD))</name>
    <name type="common">Brown leaf rust fungus</name>
    <dbReference type="NCBI Taxonomy" id="630390"/>
    <lineage>
        <taxon>Eukaryota</taxon>
        <taxon>Fungi</taxon>
        <taxon>Dikarya</taxon>
        <taxon>Basidiomycota</taxon>
        <taxon>Pucciniomycotina</taxon>
        <taxon>Pucciniomycetes</taxon>
        <taxon>Pucciniales</taxon>
        <taxon>Pucciniaceae</taxon>
        <taxon>Puccinia</taxon>
    </lineage>
</organism>
<feature type="region of interest" description="Disordered" evidence="1">
    <location>
        <begin position="1"/>
        <end position="63"/>
    </location>
</feature>
<dbReference type="Proteomes" id="UP000005240">
    <property type="component" value="Unassembled WGS sequence"/>
</dbReference>
<dbReference type="EMBL" id="ADAS02000088">
    <property type="protein sequence ID" value="OAV91033.1"/>
    <property type="molecule type" value="Genomic_DNA"/>
</dbReference>
<gene>
    <name evidence="2" type="ORF">PTTG_10233</name>
</gene>
<evidence type="ECO:0000313" key="2">
    <source>
        <dbReference type="EMBL" id="OAV91033.1"/>
    </source>
</evidence>
<name>A0A0C4FAJ0_PUCT1</name>
<evidence type="ECO:0000313" key="3">
    <source>
        <dbReference type="EnsemblFungi" id="PTTG_10233-t43_1-p1"/>
    </source>
</evidence>
<accession>A0A0C4FAJ0</accession>
<keyword evidence="4" id="KW-1185">Reference proteome</keyword>
<dbReference type="EnsemblFungi" id="PTTG_10233-t43_1">
    <property type="protein sequence ID" value="PTTG_10233-t43_1-p1"/>
    <property type="gene ID" value="PTTG_10233"/>
</dbReference>
<feature type="compositionally biased region" description="Low complexity" evidence="1">
    <location>
        <begin position="47"/>
        <end position="63"/>
    </location>
</feature>
<reference evidence="3" key="4">
    <citation type="submission" date="2025-05" db="UniProtKB">
        <authorList>
            <consortium name="EnsemblFungi"/>
        </authorList>
    </citation>
    <scope>IDENTIFICATION</scope>
    <source>
        <strain evidence="3">isolate 1-1 / race 1 (BBBD)</strain>
    </source>
</reference>
<dbReference type="AlphaFoldDB" id="A0A0C4FAJ0"/>
<proteinExistence type="predicted"/>
<protein>
    <submittedName>
        <fullName evidence="2 3">Uncharacterized protein</fullName>
    </submittedName>
</protein>
<evidence type="ECO:0000256" key="1">
    <source>
        <dbReference type="SAM" id="MobiDB-lite"/>
    </source>
</evidence>
<dbReference type="VEuPathDB" id="FungiDB:PTTG_10233"/>
<reference evidence="3 4" key="3">
    <citation type="journal article" date="2017" name="G3 (Bethesda)">
        <title>Comparative analysis highlights variable genome content of wheat rusts and divergence of the mating loci.</title>
        <authorList>
            <person name="Cuomo C.A."/>
            <person name="Bakkeren G."/>
            <person name="Khalil H.B."/>
            <person name="Panwar V."/>
            <person name="Joly D."/>
            <person name="Linning R."/>
            <person name="Sakthikumar S."/>
            <person name="Song X."/>
            <person name="Adiconis X."/>
            <person name="Fan L."/>
            <person name="Goldberg J.M."/>
            <person name="Levin J.Z."/>
            <person name="Young S."/>
            <person name="Zeng Q."/>
            <person name="Anikster Y."/>
            <person name="Bruce M."/>
            <person name="Wang M."/>
            <person name="Yin C."/>
            <person name="McCallum B."/>
            <person name="Szabo L.J."/>
            <person name="Hulbert S."/>
            <person name="Chen X."/>
            <person name="Fellers J.P."/>
        </authorList>
    </citation>
    <scope>NUCLEOTIDE SEQUENCE</scope>
    <source>
        <strain evidence="4">Isolate 1-1 / race 1 (BBBD)</strain>
        <strain evidence="3">isolate 1-1 / race 1 (BBBD)</strain>
    </source>
</reference>